<feature type="domain" description="PAS" evidence="1">
    <location>
        <begin position="96"/>
        <end position="132"/>
    </location>
</feature>
<dbReference type="InterPro" id="IPR000014">
    <property type="entry name" value="PAS"/>
</dbReference>
<dbReference type="Gene3D" id="3.30.450.20">
    <property type="entry name" value="PAS domain"/>
    <property type="match status" value="1"/>
</dbReference>
<keyword evidence="3" id="KW-1185">Reference proteome</keyword>
<comment type="caution">
    <text evidence="2">The sequence shown here is derived from an EMBL/GenBank/DDBJ whole genome shotgun (WGS) entry which is preliminary data.</text>
</comment>
<dbReference type="Proteomes" id="UP000179797">
    <property type="component" value="Unassembled WGS sequence"/>
</dbReference>
<evidence type="ECO:0000313" key="3">
    <source>
        <dbReference type="Proteomes" id="UP000179797"/>
    </source>
</evidence>
<evidence type="ECO:0000259" key="1">
    <source>
        <dbReference type="PROSITE" id="PS50112"/>
    </source>
</evidence>
<dbReference type="EMBL" id="JRYR02000001">
    <property type="protein sequence ID" value="OHX65550.1"/>
    <property type="molecule type" value="Genomic_DNA"/>
</dbReference>
<evidence type="ECO:0000313" key="2">
    <source>
        <dbReference type="EMBL" id="OHX65550.1"/>
    </source>
</evidence>
<dbReference type="RefSeq" id="WP_071397079.1">
    <property type="nucleotide sequence ID" value="NZ_JRYR02000001.1"/>
</dbReference>
<reference evidence="2 3" key="1">
    <citation type="journal article" date="2012" name="Int. J. Syst. Evol. Microbiol.">
        <title>Flammeovirga pacifica sp. nov., isolated from deep-sea sediment.</title>
        <authorList>
            <person name="Xu H."/>
            <person name="Fu Y."/>
            <person name="Yang N."/>
            <person name="Ding Z."/>
            <person name="Lai Q."/>
            <person name="Zeng R."/>
        </authorList>
    </citation>
    <scope>NUCLEOTIDE SEQUENCE [LARGE SCALE GENOMIC DNA]</scope>
    <source>
        <strain evidence="3">DSM 24597 / LMG 26175 / WPAGA1</strain>
    </source>
</reference>
<proteinExistence type="predicted"/>
<organism evidence="2 3">
    <name type="scientific">Flammeovirga pacifica</name>
    <dbReference type="NCBI Taxonomy" id="915059"/>
    <lineage>
        <taxon>Bacteria</taxon>
        <taxon>Pseudomonadati</taxon>
        <taxon>Bacteroidota</taxon>
        <taxon>Cytophagia</taxon>
        <taxon>Cytophagales</taxon>
        <taxon>Flammeovirgaceae</taxon>
        <taxon>Flammeovirga</taxon>
    </lineage>
</organism>
<gene>
    <name evidence="2" type="ORF">NH26_03900</name>
</gene>
<dbReference type="AlphaFoldDB" id="A0A1S1YWZ9"/>
<accession>A0A1S1YWZ9</accession>
<protein>
    <recommendedName>
        <fullName evidence="1">PAS domain-containing protein</fullName>
    </recommendedName>
</protein>
<dbReference type="STRING" id="915059.NH26_03900"/>
<dbReference type="PROSITE" id="PS50112">
    <property type="entry name" value="PAS"/>
    <property type="match status" value="1"/>
</dbReference>
<sequence>MGSSNKRWIYQPIDILIKHLEYESQGIDSELSRDVPAEWQNIFLEIEIGKEGKNSKLNKKEIETEVDQHFHAQLEELRWAKSQLGKYQSQGKLIEEKSTISKIFDNANIGILLTNENGIPTYVNSKAKELLGKEIKPQSEEDFLTSVKSLLKVQMLKYHRIYTLWYWPKKQDYLKLLRHWRYKP</sequence>
<dbReference type="SUPFAM" id="SSF55785">
    <property type="entry name" value="PYP-like sensor domain (PAS domain)"/>
    <property type="match status" value="1"/>
</dbReference>
<dbReference type="InterPro" id="IPR035965">
    <property type="entry name" value="PAS-like_dom_sf"/>
</dbReference>
<name>A0A1S1YWZ9_FLAPC</name>
<dbReference type="Pfam" id="PF13188">
    <property type="entry name" value="PAS_8"/>
    <property type="match status" value="1"/>
</dbReference>